<dbReference type="InterPro" id="IPR036388">
    <property type="entry name" value="WH-like_DNA-bd_sf"/>
</dbReference>
<evidence type="ECO:0000259" key="5">
    <source>
        <dbReference type="PROSITE" id="PS50931"/>
    </source>
</evidence>
<evidence type="ECO:0000313" key="7">
    <source>
        <dbReference type="Proteomes" id="UP001177769"/>
    </source>
</evidence>
<keyword evidence="2" id="KW-0805">Transcription regulation</keyword>
<dbReference type="GO" id="GO:0003677">
    <property type="term" value="F:DNA binding"/>
    <property type="evidence" value="ECO:0007669"/>
    <property type="project" value="UniProtKB-KW"/>
</dbReference>
<feature type="domain" description="HTH lysR-type" evidence="5">
    <location>
        <begin position="14"/>
        <end position="71"/>
    </location>
</feature>
<dbReference type="Gene3D" id="1.10.10.10">
    <property type="entry name" value="Winged helix-like DNA-binding domain superfamily/Winged helix DNA-binding domain"/>
    <property type="match status" value="1"/>
</dbReference>
<evidence type="ECO:0000313" key="6">
    <source>
        <dbReference type="EMBL" id="WIT14249.1"/>
    </source>
</evidence>
<keyword evidence="3" id="KW-0238">DNA-binding</keyword>
<dbReference type="PRINTS" id="PR00039">
    <property type="entry name" value="HTHLYSR"/>
</dbReference>
<dbReference type="Proteomes" id="UP001177769">
    <property type="component" value="Chromosome"/>
</dbReference>
<accession>A0AA95NK51</accession>
<evidence type="ECO:0000256" key="2">
    <source>
        <dbReference type="ARBA" id="ARBA00023015"/>
    </source>
</evidence>
<dbReference type="GO" id="GO:0003700">
    <property type="term" value="F:DNA-binding transcription factor activity"/>
    <property type="evidence" value="ECO:0007669"/>
    <property type="project" value="InterPro"/>
</dbReference>
<keyword evidence="7" id="KW-1185">Reference proteome</keyword>
<dbReference type="Pfam" id="PF00126">
    <property type="entry name" value="HTH_1"/>
    <property type="match status" value="1"/>
</dbReference>
<dbReference type="SUPFAM" id="SSF53850">
    <property type="entry name" value="Periplasmic binding protein-like II"/>
    <property type="match status" value="1"/>
</dbReference>
<dbReference type="GO" id="GO:0005829">
    <property type="term" value="C:cytosol"/>
    <property type="evidence" value="ECO:0007669"/>
    <property type="project" value="TreeGrafter"/>
</dbReference>
<dbReference type="EMBL" id="CP116346">
    <property type="protein sequence ID" value="WIT14249.1"/>
    <property type="molecule type" value="Genomic_DNA"/>
</dbReference>
<dbReference type="PROSITE" id="PS50931">
    <property type="entry name" value="HTH_LYSR"/>
    <property type="match status" value="1"/>
</dbReference>
<dbReference type="InterPro" id="IPR000847">
    <property type="entry name" value="LysR_HTH_N"/>
</dbReference>
<protein>
    <submittedName>
        <fullName evidence="6">LysR substrate-binding domain-containing protein</fullName>
    </submittedName>
</protein>
<dbReference type="PANTHER" id="PTHR30419">
    <property type="entry name" value="HTH-TYPE TRANSCRIPTIONAL REGULATOR YBHD"/>
    <property type="match status" value="1"/>
</dbReference>
<dbReference type="RefSeq" id="WP_285235377.1">
    <property type="nucleotide sequence ID" value="NZ_CP116346.1"/>
</dbReference>
<dbReference type="PANTHER" id="PTHR30419:SF8">
    <property type="entry name" value="NITROGEN ASSIMILATION TRANSCRIPTIONAL ACTIVATOR-RELATED"/>
    <property type="match status" value="1"/>
</dbReference>
<name>A0AA95NK51_9BURK</name>
<gene>
    <name evidence="6" type="ORF">PFX98_11685</name>
</gene>
<evidence type="ECO:0000256" key="1">
    <source>
        <dbReference type="ARBA" id="ARBA00009437"/>
    </source>
</evidence>
<keyword evidence="4" id="KW-0804">Transcription</keyword>
<sequence>MSDPRTNRFVRSHLKTRHLVLLVELGRHGSILHAAQAAHLTQPAASKLLGELEHALGVPLFERLPRGVQATRYGEVMIRRAGAALAEMDAAHQEVMQLASGLSGRVAVGTVMTPSTGLLPEAIQLLKQTHARVQVAITVDTSKPLIQRLREGQLDLVIGRILDGDSADELNFEPITDEPHSLIVRAQHPLLQRPDLRLDDLAQQGWIMPAPGSILRDRLTALFLAHGLGQPAETIETTALPVVIQLLLGSDLLVALPEELVQAYLDAGLLAVLPFELGLRMDVYGIVTRKRHRLSPGAEATLQTLRTVALQRYGRRGRLTRP</sequence>
<dbReference type="InterPro" id="IPR036390">
    <property type="entry name" value="WH_DNA-bd_sf"/>
</dbReference>
<comment type="similarity">
    <text evidence="1">Belongs to the LysR transcriptional regulatory family.</text>
</comment>
<dbReference type="InterPro" id="IPR005119">
    <property type="entry name" value="LysR_subst-bd"/>
</dbReference>
<proteinExistence type="inferred from homology"/>
<dbReference type="SUPFAM" id="SSF46785">
    <property type="entry name" value="Winged helix' DNA-binding domain"/>
    <property type="match status" value="1"/>
</dbReference>
<dbReference type="Gene3D" id="3.40.190.10">
    <property type="entry name" value="Periplasmic binding protein-like II"/>
    <property type="match status" value="2"/>
</dbReference>
<reference evidence="6" key="1">
    <citation type="submission" date="2023-01" db="EMBL/GenBank/DDBJ databases">
        <title>Whole genome sequence of Paucibacter sp. S2-9 isolated from pond sediment.</title>
        <authorList>
            <person name="Jung J.Y."/>
        </authorList>
    </citation>
    <scope>NUCLEOTIDE SEQUENCE</scope>
    <source>
        <strain evidence="6">S2-9</strain>
    </source>
</reference>
<evidence type="ECO:0000256" key="4">
    <source>
        <dbReference type="ARBA" id="ARBA00023163"/>
    </source>
</evidence>
<dbReference type="Pfam" id="PF03466">
    <property type="entry name" value="LysR_substrate"/>
    <property type="match status" value="1"/>
</dbReference>
<dbReference type="KEGG" id="pais:PFX98_11685"/>
<dbReference type="AlphaFoldDB" id="A0AA95NK51"/>
<organism evidence="6 7">
    <name type="scientific">Paucibacter sediminis</name>
    <dbReference type="NCBI Taxonomy" id="3019553"/>
    <lineage>
        <taxon>Bacteria</taxon>
        <taxon>Pseudomonadati</taxon>
        <taxon>Pseudomonadota</taxon>
        <taxon>Betaproteobacteria</taxon>
        <taxon>Burkholderiales</taxon>
        <taxon>Sphaerotilaceae</taxon>
        <taxon>Roseateles</taxon>
    </lineage>
</organism>
<evidence type="ECO:0000256" key="3">
    <source>
        <dbReference type="ARBA" id="ARBA00023125"/>
    </source>
</evidence>
<dbReference type="InterPro" id="IPR050950">
    <property type="entry name" value="HTH-type_LysR_regulators"/>
</dbReference>